<keyword evidence="3" id="KW-0479">Metal-binding</keyword>
<dbReference type="Pfam" id="PF04127">
    <property type="entry name" value="DFP"/>
    <property type="match status" value="1"/>
</dbReference>
<dbReference type="HAMAP" id="MF_02225">
    <property type="entry name" value="CoaBC"/>
    <property type="match status" value="1"/>
</dbReference>
<dbReference type="Gene3D" id="3.40.50.1950">
    <property type="entry name" value="Flavin prenyltransferase-like"/>
    <property type="match status" value="1"/>
</dbReference>
<evidence type="ECO:0000313" key="6">
    <source>
        <dbReference type="EMBL" id="AIC15423.1"/>
    </source>
</evidence>
<keyword evidence="3 6" id="KW-0436">Ligase</keyword>
<dbReference type="PANTHER" id="PTHR14359">
    <property type="entry name" value="HOMO-OLIGOMERIC FLAVIN CONTAINING CYS DECARBOXYLASE FAMILY"/>
    <property type="match status" value="1"/>
</dbReference>
<keyword evidence="3" id="KW-0285">Flavoprotein</keyword>
<feature type="domain" description="DNA/pantothenate metabolism flavoprotein C-terminal" evidence="5">
    <location>
        <begin position="200"/>
        <end position="419"/>
    </location>
</feature>
<dbReference type="Gene3D" id="3.40.50.10300">
    <property type="entry name" value="CoaB-like"/>
    <property type="match status" value="1"/>
</dbReference>
<keyword evidence="3" id="KW-0288">FMN</keyword>
<dbReference type="STRING" id="926571.NVIE_011920"/>
<dbReference type="InterPro" id="IPR035929">
    <property type="entry name" value="CoaB-like_sf"/>
</dbReference>
<comment type="catalytic activity">
    <reaction evidence="3">
        <text>N-[(R)-4-phosphopantothenoyl]-L-cysteine + H(+) = (R)-4'-phosphopantetheine + CO2</text>
        <dbReference type="Rhea" id="RHEA:16793"/>
        <dbReference type="ChEBI" id="CHEBI:15378"/>
        <dbReference type="ChEBI" id="CHEBI:16526"/>
        <dbReference type="ChEBI" id="CHEBI:59458"/>
        <dbReference type="ChEBI" id="CHEBI:61723"/>
        <dbReference type="EC" id="4.1.1.36"/>
    </reaction>
</comment>
<dbReference type="HOGENOM" id="CLU_033319_0_3_2"/>
<comment type="function">
    <text evidence="3">Catalyzes two sequential steps in the biosynthesis of coenzyme A. In the first step cysteine is conjugated to 4'-phosphopantothenate to form 4-phosphopantothenoylcysteine. In the second step the latter compound is decarboxylated to form 4'-phosphopantotheine.</text>
</comment>
<evidence type="ECO:0000256" key="1">
    <source>
        <dbReference type="ARBA" id="ARBA00022793"/>
    </source>
</evidence>
<comment type="cofactor">
    <cofactor evidence="3">
        <name>Mg(2+)</name>
        <dbReference type="ChEBI" id="CHEBI:18420"/>
    </cofactor>
</comment>
<comment type="caution">
    <text evidence="3">Lacks conserved residue(s) required for the propagation of feature annotation.</text>
</comment>
<dbReference type="Proteomes" id="UP000027093">
    <property type="component" value="Chromosome"/>
</dbReference>
<keyword evidence="3" id="KW-0460">Magnesium</keyword>
<sequence length="428" mass="45495">MKQQRRGVHPSKDITGSDGSELEGKKIVLCITGSVAAYRAIDLARLLMRHGADVHAVMSEATASTLLHPEMMKWATGNEVVSRLTGNLEHIALADYGMSDLVVVYPCTANTMGKMAAGIDDTPVTSVLSVALGSKIPVIVAPAMHEAMYENRFIQQNVKKLQECGIMFVGPNMEEGKAKAAEPEQVLASAIGALAAKGPLAGKRVLVTAGSTVEYIDPIRVITNTSSGKMGVAIAREAEKMGAKVTLVYGHGTEEEPDDVARVVRVDTSAQMRGAVVAELLKKEEKCDVAIMAAAVSDYAPSSASAKKIDTRNGSRLDLSLVATKKIVDEVKKASKDTFLVAFKADYGASDSTLVDKAYKKLQECGADLVVANDIGRDGSKAGSDRNEVFIVDARKKVVHVPLDDKSKIARKLLELVSESINGSKAGK</sequence>
<dbReference type="PANTHER" id="PTHR14359:SF6">
    <property type="entry name" value="PHOSPHOPANTOTHENOYLCYSTEINE DECARBOXYLASE"/>
    <property type="match status" value="1"/>
</dbReference>
<gene>
    <name evidence="3 6" type="primary">coaBC</name>
    <name evidence="6" type="ORF">NVIE_011920</name>
</gene>
<comment type="catalytic activity">
    <reaction evidence="3">
        <text>(R)-4'-phosphopantothenate + L-cysteine + CTP = N-[(R)-4-phosphopantothenoyl]-L-cysteine + CMP + diphosphate + H(+)</text>
        <dbReference type="Rhea" id="RHEA:19397"/>
        <dbReference type="ChEBI" id="CHEBI:10986"/>
        <dbReference type="ChEBI" id="CHEBI:15378"/>
        <dbReference type="ChEBI" id="CHEBI:33019"/>
        <dbReference type="ChEBI" id="CHEBI:35235"/>
        <dbReference type="ChEBI" id="CHEBI:37563"/>
        <dbReference type="ChEBI" id="CHEBI:59458"/>
        <dbReference type="ChEBI" id="CHEBI:60377"/>
        <dbReference type="EC" id="6.3.2.5"/>
    </reaction>
</comment>
<dbReference type="EC" id="4.1.1.36" evidence="3"/>
<dbReference type="GeneID" id="74946453"/>
<keyword evidence="3" id="KW-0511">Multifunctional enzyme</keyword>
<name>A0A060HIT2_9ARCH</name>
<feature type="region of interest" description="Phosphopantothenoylcysteine decarboxylase" evidence="3">
    <location>
        <begin position="1"/>
        <end position="204"/>
    </location>
</feature>
<feature type="binding site" evidence="3">
    <location>
        <position position="361"/>
    </location>
    <ligand>
        <name>CTP</name>
        <dbReference type="ChEBI" id="CHEBI:37563"/>
    </ligand>
</feature>
<dbReference type="InterPro" id="IPR036551">
    <property type="entry name" value="Flavin_trans-like"/>
</dbReference>
<organism evidence="6 7">
    <name type="scientific">Nitrososphaera viennensis EN76</name>
    <dbReference type="NCBI Taxonomy" id="926571"/>
    <lineage>
        <taxon>Archaea</taxon>
        <taxon>Nitrososphaerota</taxon>
        <taxon>Nitrososphaeria</taxon>
        <taxon>Nitrososphaerales</taxon>
        <taxon>Nitrososphaeraceae</taxon>
        <taxon>Nitrososphaera</taxon>
    </lineage>
</organism>
<evidence type="ECO:0000259" key="5">
    <source>
        <dbReference type="Pfam" id="PF04127"/>
    </source>
</evidence>
<feature type="binding site" evidence="3">
    <location>
        <position position="298"/>
    </location>
    <ligand>
        <name>CTP</name>
        <dbReference type="ChEBI" id="CHEBI:37563"/>
    </ligand>
</feature>
<feature type="binding site" evidence="3">
    <location>
        <position position="308"/>
    </location>
    <ligand>
        <name>CTP</name>
        <dbReference type="ChEBI" id="CHEBI:37563"/>
    </ligand>
</feature>
<dbReference type="NCBIfam" id="TIGR00521">
    <property type="entry name" value="coaBC_dfp"/>
    <property type="match status" value="1"/>
</dbReference>
<feature type="region of interest" description="Phosphopantothenate--cysteine ligase" evidence="3">
    <location>
        <begin position="205"/>
        <end position="428"/>
    </location>
</feature>
<evidence type="ECO:0000259" key="4">
    <source>
        <dbReference type="Pfam" id="PF02441"/>
    </source>
</evidence>
<keyword evidence="2 3" id="KW-0456">Lyase</keyword>
<dbReference type="GO" id="GO:0004632">
    <property type="term" value="F:phosphopantothenate--cysteine ligase activity"/>
    <property type="evidence" value="ECO:0007669"/>
    <property type="project" value="UniProtKB-UniRule"/>
</dbReference>
<dbReference type="InterPro" id="IPR003382">
    <property type="entry name" value="Flavoprotein"/>
</dbReference>
<comment type="similarity">
    <text evidence="3">In the N-terminal section; belongs to the HFCD (homo-oligomeric flavin containing Cys decarboxylase) superfamily.</text>
</comment>
<dbReference type="Pfam" id="PF02441">
    <property type="entry name" value="Flavoprotein"/>
    <property type="match status" value="1"/>
</dbReference>
<comment type="cofactor">
    <cofactor evidence="3">
        <name>FMN</name>
        <dbReference type="ChEBI" id="CHEBI:58210"/>
    </cofactor>
    <text evidence="3">Binds 1 FMN per subunit.</text>
</comment>
<keyword evidence="1 3" id="KW-0210">Decarboxylase</keyword>
<comment type="pathway">
    <text evidence="3">Cofactor biosynthesis; coenzyme A biosynthesis.</text>
</comment>
<dbReference type="GO" id="GO:0015937">
    <property type="term" value="P:coenzyme A biosynthetic process"/>
    <property type="evidence" value="ECO:0007669"/>
    <property type="project" value="UniProtKB-UniRule"/>
</dbReference>
<accession>A0A060HIT2</accession>
<dbReference type="UniPathway" id="UPA00241"/>
<dbReference type="InterPro" id="IPR007085">
    <property type="entry name" value="DNA/pantothenate-metab_flavo_C"/>
</dbReference>
<evidence type="ECO:0000256" key="2">
    <source>
        <dbReference type="ARBA" id="ARBA00023239"/>
    </source>
</evidence>
<dbReference type="InterPro" id="IPR005252">
    <property type="entry name" value="CoaBC"/>
</dbReference>
<protein>
    <recommendedName>
        <fullName evidence="3">Coenzyme A biosynthesis bifunctional protein CoaBC</fullName>
    </recommendedName>
    <alternativeName>
        <fullName evidence="3">DNA/pantothenate metabolism flavoprotein</fullName>
    </alternativeName>
    <alternativeName>
        <fullName evidence="3">Phosphopantothenoylcysteine synthetase/decarboxylase</fullName>
        <shortName evidence="3">PPCS-PPCDC</shortName>
    </alternativeName>
    <domain>
        <recommendedName>
            <fullName evidence="3">Phosphopantothenoylcysteine decarboxylase</fullName>
            <shortName evidence="3">PPC decarboxylase</shortName>
            <shortName evidence="3">PPC-DC</shortName>
            <ecNumber evidence="3">4.1.1.36</ecNumber>
        </recommendedName>
        <alternativeName>
            <fullName evidence="3">CoaC</fullName>
        </alternativeName>
    </domain>
    <domain>
        <recommendedName>
            <fullName evidence="3">Phosphopantothenate--cysteine ligase</fullName>
            <ecNumber evidence="3">6.3.2.5</ecNumber>
        </recommendedName>
        <alternativeName>
            <fullName evidence="3">CoaB</fullName>
        </alternativeName>
        <alternativeName>
            <fullName evidence="3">Phosphopantothenoylcysteine synthetase</fullName>
            <shortName evidence="3">PPC synthetase</shortName>
            <shortName evidence="3">PPC-S</shortName>
        </alternativeName>
    </domain>
</protein>
<dbReference type="GO" id="GO:0010181">
    <property type="term" value="F:FMN binding"/>
    <property type="evidence" value="ECO:0007669"/>
    <property type="project" value="UniProtKB-UniRule"/>
</dbReference>
<evidence type="ECO:0000313" key="7">
    <source>
        <dbReference type="Proteomes" id="UP000027093"/>
    </source>
</evidence>
<dbReference type="KEGG" id="nvn:NVIE_011920"/>
<proteinExistence type="inferred from homology"/>
<dbReference type="GO" id="GO:0046872">
    <property type="term" value="F:metal ion binding"/>
    <property type="evidence" value="ECO:0007669"/>
    <property type="project" value="UniProtKB-KW"/>
</dbReference>
<comment type="similarity">
    <text evidence="3">In the C-terminal section; belongs to the PPC synthetase family.</text>
</comment>
<dbReference type="RefSeq" id="WP_075054431.1">
    <property type="nucleotide sequence ID" value="NZ_CP007536.1"/>
</dbReference>
<dbReference type="GO" id="GO:0004633">
    <property type="term" value="F:phosphopantothenoylcysteine decarboxylase activity"/>
    <property type="evidence" value="ECO:0007669"/>
    <property type="project" value="UniProtKB-UniRule"/>
</dbReference>
<dbReference type="SUPFAM" id="SSF52507">
    <property type="entry name" value="Homo-oligomeric flavin-containing Cys decarboxylases, HFCD"/>
    <property type="match status" value="1"/>
</dbReference>
<dbReference type="EC" id="6.3.2.5" evidence="3"/>
<keyword evidence="7" id="KW-1185">Reference proteome</keyword>
<dbReference type="GO" id="GO:0015941">
    <property type="term" value="P:pantothenate catabolic process"/>
    <property type="evidence" value="ECO:0007669"/>
    <property type="project" value="InterPro"/>
</dbReference>
<feature type="binding site" evidence="3">
    <location>
        <position position="343"/>
    </location>
    <ligand>
        <name>CTP</name>
        <dbReference type="ChEBI" id="CHEBI:37563"/>
    </ligand>
</feature>
<dbReference type="SUPFAM" id="SSF102645">
    <property type="entry name" value="CoaB-like"/>
    <property type="match status" value="1"/>
</dbReference>
<dbReference type="AlphaFoldDB" id="A0A060HIT2"/>
<dbReference type="OrthoDB" id="10536at2157"/>
<evidence type="ECO:0000256" key="3">
    <source>
        <dbReference type="HAMAP-Rule" id="MF_02225"/>
    </source>
</evidence>
<reference evidence="6 7" key="1">
    <citation type="journal article" date="2014" name="Int. J. Syst. Evol. Microbiol.">
        <title>Nitrososphaera viennensis gen. nov., sp. nov., an aerobic and mesophilic, ammonia-oxidizing archaeon from soil and a member of the archaeal phylum Thaumarchaeota.</title>
        <authorList>
            <person name="Stieglmeier M."/>
            <person name="Klingl A."/>
            <person name="Alves R.J."/>
            <person name="Rittmann S.K."/>
            <person name="Melcher M."/>
            <person name="Leisch N."/>
            <person name="Schleper C."/>
        </authorList>
    </citation>
    <scope>NUCLEOTIDE SEQUENCE [LARGE SCALE GENOMIC DNA]</scope>
    <source>
        <strain evidence="6">EN76</strain>
    </source>
</reference>
<feature type="domain" description="Flavoprotein" evidence="4">
    <location>
        <begin position="25"/>
        <end position="188"/>
    </location>
</feature>
<dbReference type="EMBL" id="CP007536">
    <property type="protein sequence ID" value="AIC15423.1"/>
    <property type="molecule type" value="Genomic_DNA"/>
</dbReference>
<dbReference type="GO" id="GO:0071513">
    <property type="term" value="C:phosphopantothenoylcysteine decarboxylase complex"/>
    <property type="evidence" value="ECO:0007669"/>
    <property type="project" value="TreeGrafter"/>
</dbReference>